<reference evidence="4" key="1">
    <citation type="submission" date="2021-01" db="UniProtKB">
        <authorList>
            <consortium name="EnsemblMetazoa"/>
        </authorList>
    </citation>
    <scope>IDENTIFICATION</scope>
</reference>
<evidence type="ECO:0000313" key="5">
    <source>
        <dbReference type="Proteomes" id="UP000594262"/>
    </source>
</evidence>
<dbReference type="InterPro" id="IPR051876">
    <property type="entry name" value="ODA-DC/CCD"/>
</dbReference>
<feature type="domain" description="ODAD1 central coiled coil region" evidence="3">
    <location>
        <begin position="170"/>
        <end position="451"/>
    </location>
</feature>
<feature type="coiled-coil region" evidence="2">
    <location>
        <begin position="358"/>
        <end position="392"/>
    </location>
</feature>
<proteinExistence type="predicted"/>
<dbReference type="Pfam" id="PF21773">
    <property type="entry name" value="ODAD1_CC"/>
    <property type="match status" value="1"/>
</dbReference>
<evidence type="ECO:0000259" key="3">
    <source>
        <dbReference type="Pfam" id="PF21773"/>
    </source>
</evidence>
<feature type="coiled-coil region" evidence="2">
    <location>
        <begin position="34"/>
        <end position="154"/>
    </location>
</feature>
<evidence type="ECO:0000313" key="4">
    <source>
        <dbReference type="EnsemblMetazoa" id="CLYHEMP022119.1"/>
    </source>
</evidence>
<dbReference type="PANTHER" id="PTHR21694">
    <property type="entry name" value="COILED-COIL DOMAIN-CONTAINING PROTEIN 63"/>
    <property type="match status" value="1"/>
</dbReference>
<evidence type="ECO:0000256" key="2">
    <source>
        <dbReference type="SAM" id="Coils"/>
    </source>
</evidence>
<feature type="coiled-coil region" evidence="2">
    <location>
        <begin position="179"/>
        <end position="213"/>
    </location>
</feature>
<evidence type="ECO:0000256" key="1">
    <source>
        <dbReference type="ARBA" id="ARBA00023054"/>
    </source>
</evidence>
<sequence>AVVISQKKEEFCQKALVIKGYIMMNKVNSIKLEDKTADETQEELQAELIRLQRQYRLLEEDRRTYREETEYVLKKQRDSFTSLNNEHDDLKTDYKLASSRKNKSFDKENIEQLRKLLDDEEDVKVAMEAQMSFEKEINRKIKKTKQKMDAFRKDMGGCQATAIRCKTIIKQNRVMENRLNEANVKFNTALAKNKELREEINHINVQRARFTELQQKLHKHLVKGKGEKNHLIEQSTLLFNSRDEAEHRMHSLRERSERDMNTFNSELKDLLRIIDHDKKLREFMQTKMEERTEIYETAVKDRREKKLLNYVKGLQVELEHYENIFNELQKVSGTSDIDNMVEKFIRIEDQNFALFNFVKEQAQEVQAMDNNINSIREQIDSMRKEDVHLENKHKAIKKSLQDKEIRINEVRFKVNDQLKLDQKTLNGINTKIDCMLNSVRCDRSAMTELLAGSRITYENLASYLGLIEQKASELLQARALLGLRKGDDGLTKEQKLEDGQKPISFQTVGKIARYLTRMPSLSDDLPDIAGSAQTDTDLRPISQSEARALFELRNKARAEAKEAKDKLN</sequence>
<dbReference type="InterPro" id="IPR049258">
    <property type="entry name" value="ODAD1_CC"/>
</dbReference>
<accession>A0A7M5XFH1</accession>
<organism evidence="4 5">
    <name type="scientific">Clytia hemisphaerica</name>
    <dbReference type="NCBI Taxonomy" id="252671"/>
    <lineage>
        <taxon>Eukaryota</taxon>
        <taxon>Metazoa</taxon>
        <taxon>Cnidaria</taxon>
        <taxon>Hydrozoa</taxon>
        <taxon>Hydroidolina</taxon>
        <taxon>Leptothecata</taxon>
        <taxon>Obeliida</taxon>
        <taxon>Clytiidae</taxon>
        <taxon>Clytia</taxon>
    </lineage>
</organism>
<dbReference type="PANTHER" id="PTHR21694:SF18">
    <property type="entry name" value="COILED-COIL DOMAIN-CONTAINING PROTEIN 63"/>
    <property type="match status" value="1"/>
</dbReference>
<dbReference type="AlphaFoldDB" id="A0A7M5XFH1"/>
<keyword evidence="1 2" id="KW-0175">Coiled coil</keyword>
<name>A0A7M5XFH1_9CNID</name>
<dbReference type="Proteomes" id="UP000594262">
    <property type="component" value="Unplaced"/>
</dbReference>
<dbReference type="EnsemblMetazoa" id="CLYHEMT022119.1">
    <property type="protein sequence ID" value="CLYHEMP022119.1"/>
    <property type="gene ID" value="CLYHEMG022119"/>
</dbReference>
<protein>
    <recommendedName>
        <fullName evidence="3">ODAD1 central coiled coil region domain-containing protein</fullName>
    </recommendedName>
</protein>
<dbReference type="OrthoDB" id="6766775at2759"/>
<keyword evidence="5" id="KW-1185">Reference proteome</keyword>